<feature type="domain" description="DUF4328" evidence="2">
    <location>
        <begin position="93"/>
        <end position="240"/>
    </location>
</feature>
<evidence type="ECO:0000313" key="3">
    <source>
        <dbReference type="EMBL" id="MEW9263362.1"/>
    </source>
</evidence>
<dbReference type="Pfam" id="PF14219">
    <property type="entry name" value="DUF4328"/>
    <property type="match status" value="1"/>
</dbReference>
<gene>
    <name evidence="3" type="ORF">AB1207_01250</name>
</gene>
<feature type="transmembrane region" description="Helical" evidence="1">
    <location>
        <begin position="98"/>
        <end position="126"/>
    </location>
</feature>
<organism evidence="3 4">
    <name type="scientific">Kineococcus endophyticus</name>
    <dbReference type="NCBI Taxonomy" id="1181883"/>
    <lineage>
        <taxon>Bacteria</taxon>
        <taxon>Bacillati</taxon>
        <taxon>Actinomycetota</taxon>
        <taxon>Actinomycetes</taxon>
        <taxon>Kineosporiales</taxon>
        <taxon>Kineosporiaceae</taxon>
        <taxon>Kineococcus</taxon>
    </lineage>
</organism>
<keyword evidence="1" id="KW-0472">Membrane</keyword>
<evidence type="ECO:0000259" key="2">
    <source>
        <dbReference type="Pfam" id="PF14219"/>
    </source>
</evidence>
<keyword evidence="4" id="KW-1185">Reference proteome</keyword>
<dbReference type="Proteomes" id="UP001555826">
    <property type="component" value="Unassembled WGS sequence"/>
</dbReference>
<feature type="transmembrane region" description="Helical" evidence="1">
    <location>
        <begin position="215"/>
        <end position="240"/>
    </location>
</feature>
<feature type="transmembrane region" description="Helical" evidence="1">
    <location>
        <begin position="66"/>
        <end position="92"/>
    </location>
</feature>
<dbReference type="InterPro" id="IPR025565">
    <property type="entry name" value="DUF4328"/>
</dbReference>
<name>A0ABV3P170_9ACTN</name>
<sequence>MVDDGQFGTGVHRRAAEVPFFAPPAGEFTATAGAPVPRFGASQPVASAPPANWPPARTTPVPLEPVAGLGSAAVVLASVVTGATLLTGLVTVAADRSLAAAVVGGLGSVATAGLLLANWIVVALWLGRARRNAVRLAPSAVQRRHPAWAWFGWIVPVALLFVPFQLVHDVWTACRDRVRNVPAPRLRTWWGLWLSGAAASNAASRLAGDASSATVAGLLLVSAFLLAGAAVTFAGVVRAVGAAQAVSPR</sequence>
<protein>
    <submittedName>
        <fullName evidence="3">DUF4328 domain-containing protein</fullName>
    </submittedName>
</protein>
<evidence type="ECO:0000313" key="4">
    <source>
        <dbReference type="Proteomes" id="UP001555826"/>
    </source>
</evidence>
<dbReference type="EMBL" id="JBFNQN010000001">
    <property type="protein sequence ID" value="MEW9263362.1"/>
    <property type="molecule type" value="Genomic_DNA"/>
</dbReference>
<accession>A0ABV3P170</accession>
<comment type="caution">
    <text evidence="3">The sequence shown here is derived from an EMBL/GenBank/DDBJ whole genome shotgun (WGS) entry which is preliminary data.</text>
</comment>
<evidence type="ECO:0000256" key="1">
    <source>
        <dbReference type="SAM" id="Phobius"/>
    </source>
</evidence>
<dbReference type="RefSeq" id="WP_367635952.1">
    <property type="nucleotide sequence ID" value="NZ_JBFNQN010000001.1"/>
</dbReference>
<keyword evidence="1" id="KW-1133">Transmembrane helix</keyword>
<keyword evidence="1" id="KW-0812">Transmembrane</keyword>
<proteinExistence type="predicted"/>
<reference evidence="3 4" key="1">
    <citation type="submission" date="2024-07" db="EMBL/GenBank/DDBJ databases">
        <authorList>
            <person name="Thanompreechachai J."/>
            <person name="Duangmal K."/>
        </authorList>
    </citation>
    <scope>NUCLEOTIDE SEQUENCE [LARGE SCALE GENOMIC DNA]</scope>
    <source>
        <strain evidence="3 4">KCTC 19886</strain>
    </source>
</reference>
<feature type="transmembrane region" description="Helical" evidence="1">
    <location>
        <begin position="147"/>
        <end position="166"/>
    </location>
</feature>